<keyword evidence="2" id="KW-1185">Reference proteome</keyword>
<accession>A0AAW1L9Y3</accession>
<evidence type="ECO:0000313" key="2">
    <source>
        <dbReference type="Proteomes" id="UP001458880"/>
    </source>
</evidence>
<gene>
    <name evidence="1" type="ORF">QE152_g13404</name>
</gene>
<organism evidence="1 2">
    <name type="scientific">Popillia japonica</name>
    <name type="common">Japanese beetle</name>
    <dbReference type="NCBI Taxonomy" id="7064"/>
    <lineage>
        <taxon>Eukaryota</taxon>
        <taxon>Metazoa</taxon>
        <taxon>Ecdysozoa</taxon>
        <taxon>Arthropoda</taxon>
        <taxon>Hexapoda</taxon>
        <taxon>Insecta</taxon>
        <taxon>Pterygota</taxon>
        <taxon>Neoptera</taxon>
        <taxon>Endopterygota</taxon>
        <taxon>Coleoptera</taxon>
        <taxon>Polyphaga</taxon>
        <taxon>Scarabaeiformia</taxon>
        <taxon>Scarabaeidae</taxon>
        <taxon>Rutelinae</taxon>
        <taxon>Popillia</taxon>
    </lineage>
</organism>
<name>A0AAW1L9Y3_POPJA</name>
<dbReference type="AlphaFoldDB" id="A0AAW1L9Y3"/>
<protein>
    <submittedName>
        <fullName evidence="1">Uncharacterized protein</fullName>
    </submittedName>
</protein>
<proteinExistence type="predicted"/>
<sequence>MSIIKQHPVIQNEIEHAMLRAQSIIKQHPVIQNEIEHAMLRAQNSKIGILCTYEVFSFFLGVKRGERAAMCQREVARNVKAKRRNFVVKRETAVELMLWMYKVIKPSISSSRGKRL</sequence>
<reference evidence="1 2" key="1">
    <citation type="journal article" date="2024" name="BMC Genomics">
        <title>De novo assembly and annotation of Popillia japonica's genome with initial clues to its potential as an invasive pest.</title>
        <authorList>
            <person name="Cucini C."/>
            <person name="Boschi S."/>
            <person name="Funari R."/>
            <person name="Cardaioli E."/>
            <person name="Iannotti N."/>
            <person name="Marturano G."/>
            <person name="Paoli F."/>
            <person name="Bruttini M."/>
            <person name="Carapelli A."/>
            <person name="Frati F."/>
            <person name="Nardi F."/>
        </authorList>
    </citation>
    <scope>NUCLEOTIDE SEQUENCE [LARGE SCALE GENOMIC DNA]</scope>
    <source>
        <strain evidence="1">DMR45628</strain>
    </source>
</reference>
<dbReference type="Proteomes" id="UP001458880">
    <property type="component" value="Unassembled WGS sequence"/>
</dbReference>
<comment type="caution">
    <text evidence="1">The sequence shown here is derived from an EMBL/GenBank/DDBJ whole genome shotgun (WGS) entry which is preliminary data.</text>
</comment>
<evidence type="ECO:0000313" key="1">
    <source>
        <dbReference type="EMBL" id="KAK9731717.1"/>
    </source>
</evidence>
<dbReference type="EMBL" id="JASPKY010000128">
    <property type="protein sequence ID" value="KAK9731717.1"/>
    <property type="molecule type" value="Genomic_DNA"/>
</dbReference>